<evidence type="ECO:0000313" key="3">
    <source>
        <dbReference type="EMBL" id="SMD34682.1"/>
    </source>
</evidence>
<dbReference type="AlphaFoldDB" id="A0A1W2GDW5"/>
<protein>
    <submittedName>
        <fullName evidence="3">Peptidoglycan/xylan/chitin deacetylase, PgdA/CDA1 family</fullName>
    </submittedName>
</protein>
<dbReference type="Proteomes" id="UP000192472">
    <property type="component" value="Unassembled WGS sequence"/>
</dbReference>
<dbReference type="SUPFAM" id="SSF88713">
    <property type="entry name" value="Glycoside hydrolase/deacetylase"/>
    <property type="match status" value="1"/>
</dbReference>
<dbReference type="InterPro" id="IPR002509">
    <property type="entry name" value="NODB_dom"/>
</dbReference>
<organism evidence="3 4">
    <name type="scientific">Reichenbachiella faecimaris</name>
    <dbReference type="NCBI Taxonomy" id="692418"/>
    <lineage>
        <taxon>Bacteria</taxon>
        <taxon>Pseudomonadati</taxon>
        <taxon>Bacteroidota</taxon>
        <taxon>Cytophagia</taxon>
        <taxon>Cytophagales</taxon>
        <taxon>Reichenbachiellaceae</taxon>
        <taxon>Reichenbachiella</taxon>
    </lineage>
</organism>
<dbReference type="Gene3D" id="3.20.20.370">
    <property type="entry name" value="Glycoside hydrolase/deacetylase"/>
    <property type="match status" value="1"/>
</dbReference>
<gene>
    <name evidence="3" type="ORF">SAMN04488029_2134</name>
</gene>
<dbReference type="InterPro" id="IPR051398">
    <property type="entry name" value="Polysacch_Deacetylase"/>
</dbReference>
<dbReference type="Pfam" id="PF01522">
    <property type="entry name" value="Polysacc_deac_1"/>
    <property type="match status" value="1"/>
</dbReference>
<proteinExistence type="predicted"/>
<dbReference type="GO" id="GO:0016810">
    <property type="term" value="F:hydrolase activity, acting on carbon-nitrogen (but not peptide) bonds"/>
    <property type="evidence" value="ECO:0007669"/>
    <property type="project" value="InterPro"/>
</dbReference>
<dbReference type="PANTHER" id="PTHR34216">
    <property type="match status" value="1"/>
</dbReference>
<dbReference type="PROSITE" id="PS51677">
    <property type="entry name" value="NODB"/>
    <property type="match status" value="1"/>
</dbReference>
<keyword evidence="4" id="KW-1185">Reference proteome</keyword>
<evidence type="ECO:0000256" key="1">
    <source>
        <dbReference type="ARBA" id="ARBA00022729"/>
    </source>
</evidence>
<dbReference type="STRING" id="692418.SAMN04488029_2134"/>
<dbReference type="InterPro" id="IPR011330">
    <property type="entry name" value="Glyco_hydro/deAcase_b/a-brl"/>
</dbReference>
<dbReference type="CDD" id="cd10967">
    <property type="entry name" value="CE4_GLA_like_6s"/>
    <property type="match status" value="1"/>
</dbReference>
<name>A0A1W2GDW5_REIFA</name>
<dbReference type="EMBL" id="FWYF01000002">
    <property type="protein sequence ID" value="SMD34682.1"/>
    <property type="molecule type" value="Genomic_DNA"/>
</dbReference>
<sequence>MKSLITHFFLIICFVAHGQNKKALIWPNGAKAAICLTYDDGLPSHIYTAAPMLAQYNFKGTFFPTLSSPSIYDDMEKWKSLAASGHELGNHTLYHPCQKSLESMDWVADRHNLDDYSLEKIYEEIQMGNTFLQALDSSRQRTFAYPCSNYLADGEDYSVALFNYATAARDASEIPTKLPSPLEIDLFHVPSWAPNNHGAHFLIAYIDTIIQNETLSTITFHGVGAEHMQISSEAHEELLKYLDSKREEIWVTTFKEATDYLRTFQNNSEK</sequence>
<feature type="domain" description="NodB homology" evidence="2">
    <location>
        <begin position="32"/>
        <end position="270"/>
    </location>
</feature>
<evidence type="ECO:0000313" key="4">
    <source>
        <dbReference type="Proteomes" id="UP000192472"/>
    </source>
</evidence>
<dbReference type="PANTHER" id="PTHR34216:SF11">
    <property type="entry name" value="CHITOOLIGOSACCHARIDE DEACETYLASE"/>
    <property type="match status" value="1"/>
</dbReference>
<dbReference type="GO" id="GO:0005975">
    <property type="term" value="P:carbohydrate metabolic process"/>
    <property type="evidence" value="ECO:0007669"/>
    <property type="project" value="InterPro"/>
</dbReference>
<accession>A0A1W2GDW5</accession>
<reference evidence="3 4" key="1">
    <citation type="submission" date="2017-04" db="EMBL/GenBank/DDBJ databases">
        <authorList>
            <person name="Afonso C.L."/>
            <person name="Miller P.J."/>
            <person name="Scott M.A."/>
            <person name="Spackman E."/>
            <person name="Goraichik I."/>
            <person name="Dimitrov K.M."/>
            <person name="Suarez D.L."/>
            <person name="Swayne D.E."/>
        </authorList>
    </citation>
    <scope>NUCLEOTIDE SEQUENCE [LARGE SCALE GENOMIC DNA]</scope>
    <source>
        <strain evidence="3 4">DSM 26133</strain>
    </source>
</reference>
<evidence type="ECO:0000259" key="2">
    <source>
        <dbReference type="PROSITE" id="PS51677"/>
    </source>
</evidence>
<keyword evidence="1" id="KW-0732">Signal</keyword>
<dbReference type="RefSeq" id="WP_176214748.1">
    <property type="nucleotide sequence ID" value="NZ_FWYF01000002.1"/>
</dbReference>